<reference evidence="6 7" key="1">
    <citation type="submission" date="2017-06" db="EMBL/GenBank/DDBJ databases">
        <title>Draft Genome Sequence of Bacillus sp Strain 36R Isolated from saline sediment at Atanasia, Sonora, Mexico.</title>
        <authorList>
            <person name="Sanchez Diaz R."/>
            <person name="Quiroz Macias M.E."/>
            <person name="Ibarra Gamez J.C."/>
            <person name="Enciso Ibarra J."/>
            <person name="Gomez Gil B."/>
            <person name="Galaviz Silva L."/>
        </authorList>
    </citation>
    <scope>NUCLEOTIDE SEQUENCE [LARGE SCALE GENOMIC DNA]</scope>
    <source>
        <strain evidence="6 7">36R_ATNSAL</strain>
    </source>
</reference>
<dbReference type="Pfam" id="PF13361">
    <property type="entry name" value="UvrD_C"/>
    <property type="match status" value="1"/>
</dbReference>
<dbReference type="GO" id="GO:0005829">
    <property type="term" value="C:cytosol"/>
    <property type="evidence" value="ECO:0007669"/>
    <property type="project" value="TreeGrafter"/>
</dbReference>
<name>A0A2A5IGY8_BACPU</name>
<organism evidence="6 7">
    <name type="scientific">Bacillus pumilus</name>
    <name type="common">Bacillus mesentericus</name>
    <dbReference type="NCBI Taxonomy" id="1408"/>
    <lineage>
        <taxon>Bacteria</taxon>
        <taxon>Bacillati</taxon>
        <taxon>Bacillota</taxon>
        <taxon>Bacilli</taxon>
        <taxon>Bacillales</taxon>
        <taxon>Bacillaceae</taxon>
        <taxon>Bacillus</taxon>
    </lineage>
</organism>
<dbReference type="EMBL" id="NKHG01000185">
    <property type="protein sequence ID" value="PCK16598.1"/>
    <property type="molecule type" value="Genomic_DNA"/>
</dbReference>
<keyword evidence="4" id="KW-0067">ATP-binding</keyword>
<dbReference type="GO" id="GO:0000725">
    <property type="term" value="P:recombinational repair"/>
    <property type="evidence" value="ECO:0007669"/>
    <property type="project" value="TreeGrafter"/>
</dbReference>
<dbReference type="GO" id="GO:0003677">
    <property type="term" value="F:DNA binding"/>
    <property type="evidence" value="ECO:0007669"/>
    <property type="project" value="InterPro"/>
</dbReference>
<evidence type="ECO:0000256" key="2">
    <source>
        <dbReference type="ARBA" id="ARBA00022801"/>
    </source>
</evidence>
<dbReference type="PANTHER" id="PTHR11070:SF2">
    <property type="entry name" value="ATP-DEPENDENT DNA HELICASE SRS2"/>
    <property type="match status" value="1"/>
</dbReference>
<protein>
    <recommendedName>
        <fullName evidence="5">UvrD-like helicase C-terminal domain-containing protein</fullName>
    </recommendedName>
</protein>
<dbReference type="AlphaFoldDB" id="A0A2A5IGY8"/>
<feature type="non-terminal residue" evidence="6">
    <location>
        <position position="99"/>
    </location>
</feature>
<dbReference type="InterPro" id="IPR027417">
    <property type="entry name" value="P-loop_NTPase"/>
</dbReference>
<dbReference type="GO" id="GO:0005524">
    <property type="term" value="F:ATP binding"/>
    <property type="evidence" value="ECO:0007669"/>
    <property type="project" value="UniProtKB-KW"/>
</dbReference>
<keyword evidence="3" id="KW-0347">Helicase</keyword>
<dbReference type="GO" id="GO:0016787">
    <property type="term" value="F:hydrolase activity"/>
    <property type="evidence" value="ECO:0007669"/>
    <property type="project" value="UniProtKB-KW"/>
</dbReference>
<sequence length="99" mass="11733">GRLEEERRLCYVGMTRAMEKLYICYAESRRIYGREMFHKPSRFIREMPAECLEEIRLRTQVSRPTQYGRFSQNEVQQSFDASGIKLGQRVLHPKFGEGV</sequence>
<dbReference type="Gene3D" id="3.40.50.300">
    <property type="entry name" value="P-loop containing nucleotide triphosphate hydrolases"/>
    <property type="match status" value="1"/>
</dbReference>
<evidence type="ECO:0000313" key="6">
    <source>
        <dbReference type="EMBL" id="PCK16598.1"/>
    </source>
</evidence>
<feature type="non-terminal residue" evidence="6">
    <location>
        <position position="1"/>
    </location>
</feature>
<evidence type="ECO:0000259" key="5">
    <source>
        <dbReference type="Pfam" id="PF13361"/>
    </source>
</evidence>
<accession>A0A2A5IGY8</accession>
<dbReference type="InterPro" id="IPR014017">
    <property type="entry name" value="DNA_helicase_UvrD-like_C"/>
</dbReference>
<keyword evidence="2" id="KW-0378">Hydrolase</keyword>
<dbReference type="InterPro" id="IPR000212">
    <property type="entry name" value="DNA_helicase_UvrD/REP"/>
</dbReference>
<dbReference type="SUPFAM" id="SSF52540">
    <property type="entry name" value="P-loop containing nucleoside triphosphate hydrolases"/>
    <property type="match status" value="1"/>
</dbReference>
<feature type="domain" description="UvrD-like helicase C-terminal" evidence="5">
    <location>
        <begin position="2"/>
        <end position="27"/>
    </location>
</feature>
<keyword evidence="1" id="KW-0547">Nucleotide-binding</keyword>
<comment type="caution">
    <text evidence="6">The sequence shown here is derived from an EMBL/GenBank/DDBJ whole genome shotgun (WGS) entry which is preliminary data.</text>
</comment>
<dbReference type="GO" id="GO:0033202">
    <property type="term" value="C:DNA helicase complex"/>
    <property type="evidence" value="ECO:0007669"/>
    <property type="project" value="TreeGrafter"/>
</dbReference>
<dbReference type="GO" id="GO:0043138">
    <property type="term" value="F:3'-5' DNA helicase activity"/>
    <property type="evidence" value="ECO:0007669"/>
    <property type="project" value="TreeGrafter"/>
</dbReference>
<proteinExistence type="predicted"/>
<dbReference type="Proteomes" id="UP000228754">
    <property type="component" value="Unassembled WGS sequence"/>
</dbReference>
<gene>
    <name evidence="6" type="ORF">CEY02_20260</name>
</gene>
<evidence type="ECO:0000256" key="4">
    <source>
        <dbReference type="ARBA" id="ARBA00022840"/>
    </source>
</evidence>
<dbReference type="PANTHER" id="PTHR11070">
    <property type="entry name" value="UVRD / RECB / PCRA DNA HELICASE FAMILY MEMBER"/>
    <property type="match status" value="1"/>
</dbReference>
<evidence type="ECO:0000256" key="3">
    <source>
        <dbReference type="ARBA" id="ARBA00022806"/>
    </source>
</evidence>
<evidence type="ECO:0000256" key="1">
    <source>
        <dbReference type="ARBA" id="ARBA00022741"/>
    </source>
</evidence>
<evidence type="ECO:0000313" key="7">
    <source>
        <dbReference type="Proteomes" id="UP000228754"/>
    </source>
</evidence>